<dbReference type="EMBL" id="SJPO01000010">
    <property type="protein sequence ID" value="TWT73453.1"/>
    <property type="molecule type" value="Genomic_DNA"/>
</dbReference>
<accession>A0A5C5YF79</accession>
<evidence type="ECO:0008006" key="3">
    <source>
        <dbReference type="Google" id="ProtNLM"/>
    </source>
</evidence>
<sequence>MADAFPGDDQTTVAELRRNMAAFVEERQWRHFHSPKNISMALAVEAAELLEHFQWMDSEESRRLGDDPEKLAAVAEEIADVVGYSFAIANELGIDLSQTIRAKMIKNAEKYPAEQFRGKHQLGQDGKPIG</sequence>
<dbReference type="AlphaFoldDB" id="A0A5C5YF79"/>
<name>A0A5C5YF79_9BACT</name>
<comment type="caution">
    <text evidence="1">The sequence shown here is derived from an EMBL/GenBank/DDBJ whole genome shotgun (WGS) entry which is preliminary data.</text>
</comment>
<dbReference type="Pfam" id="PF12643">
    <property type="entry name" value="MazG-like"/>
    <property type="match status" value="1"/>
</dbReference>
<dbReference type="OrthoDB" id="9791898at2"/>
<dbReference type="SUPFAM" id="SSF101386">
    <property type="entry name" value="all-alpha NTP pyrophosphatases"/>
    <property type="match status" value="1"/>
</dbReference>
<gene>
    <name evidence="1" type="ORF">Pla123a_37880</name>
</gene>
<dbReference type="Proteomes" id="UP000318478">
    <property type="component" value="Unassembled WGS sequence"/>
</dbReference>
<dbReference type="PANTHER" id="PTHR46523">
    <property type="entry name" value="DCTP PYROPHOSPHATASE 1"/>
    <property type="match status" value="1"/>
</dbReference>
<dbReference type="PIRSF" id="PIRSF029826">
    <property type="entry name" value="UCP029826_pph"/>
    <property type="match status" value="1"/>
</dbReference>
<dbReference type="RefSeq" id="WP_146589800.1">
    <property type="nucleotide sequence ID" value="NZ_SJPO01000010.1"/>
</dbReference>
<keyword evidence="2" id="KW-1185">Reference proteome</keyword>
<dbReference type="PANTHER" id="PTHR46523:SF1">
    <property type="entry name" value="DCTP PYROPHOSPHATASE 1"/>
    <property type="match status" value="1"/>
</dbReference>
<proteinExistence type="predicted"/>
<organism evidence="1 2">
    <name type="scientific">Posidoniimonas polymericola</name>
    <dbReference type="NCBI Taxonomy" id="2528002"/>
    <lineage>
        <taxon>Bacteria</taxon>
        <taxon>Pseudomonadati</taxon>
        <taxon>Planctomycetota</taxon>
        <taxon>Planctomycetia</taxon>
        <taxon>Pirellulales</taxon>
        <taxon>Lacipirellulaceae</taxon>
        <taxon>Posidoniimonas</taxon>
    </lineage>
</organism>
<dbReference type="CDD" id="cd11537">
    <property type="entry name" value="NTP-PPase_RS21-C6_like"/>
    <property type="match status" value="1"/>
</dbReference>
<dbReference type="Gene3D" id="1.10.287.1080">
    <property type="entry name" value="MazG-like"/>
    <property type="match status" value="1"/>
</dbReference>
<evidence type="ECO:0000313" key="1">
    <source>
        <dbReference type="EMBL" id="TWT73453.1"/>
    </source>
</evidence>
<dbReference type="InterPro" id="IPR025984">
    <property type="entry name" value="DCTPP"/>
</dbReference>
<protein>
    <recommendedName>
        <fullName evidence="3">MazG nucleotide pyrophosphohydrolase domain protein</fullName>
    </recommendedName>
</protein>
<dbReference type="GO" id="GO:0047429">
    <property type="term" value="F:nucleoside triphosphate diphosphatase activity"/>
    <property type="evidence" value="ECO:0007669"/>
    <property type="project" value="InterPro"/>
</dbReference>
<dbReference type="InterPro" id="IPR052555">
    <property type="entry name" value="dCTP_Pyrophosphatase"/>
</dbReference>
<reference evidence="1 2" key="1">
    <citation type="submission" date="2019-02" db="EMBL/GenBank/DDBJ databases">
        <title>Deep-cultivation of Planctomycetes and their phenomic and genomic characterization uncovers novel biology.</title>
        <authorList>
            <person name="Wiegand S."/>
            <person name="Jogler M."/>
            <person name="Boedeker C."/>
            <person name="Pinto D."/>
            <person name="Vollmers J."/>
            <person name="Rivas-Marin E."/>
            <person name="Kohn T."/>
            <person name="Peeters S.H."/>
            <person name="Heuer A."/>
            <person name="Rast P."/>
            <person name="Oberbeckmann S."/>
            <person name="Bunk B."/>
            <person name="Jeske O."/>
            <person name="Meyerdierks A."/>
            <person name="Storesund J.E."/>
            <person name="Kallscheuer N."/>
            <person name="Luecker S."/>
            <person name="Lage O.M."/>
            <person name="Pohl T."/>
            <person name="Merkel B.J."/>
            <person name="Hornburger P."/>
            <person name="Mueller R.-W."/>
            <person name="Bruemmer F."/>
            <person name="Labrenz M."/>
            <person name="Spormann A.M."/>
            <person name="Op Den Camp H."/>
            <person name="Overmann J."/>
            <person name="Amann R."/>
            <person name="Jetten M.S.M."/>
            <person name="Mascher T."/>
            <person name="Medema M.H."/>
            <person name="Devos D.P."/>
            <person name="Kaster A.-K."/>
            <person name="Ovreas L."/>
            <person name="Rohde M."/>
            <person name="Galperin M.Y."/>
            <person name="Jogler C."/>
        </authorList>
    </citation>
    <scope>NUCLEOTIDE SEQUENCE [LARGE SCALE GENOMIC DNA]</scope>
    <source>
        <strain evidence="1 2">Pla123a</strain>
    </source>
</reference>
<evidence type="ECO:0000313" key="2">
    <source>
        <dbReference type="Proteomes" id="UP000318478"/>
    </source>
</evidence>
<dbReference type="GO" id="GO:0009143">
    <property type="term" value="P:nucleoside triphosphate catabolic process"/>
    <property type="evidence" value="ECO:0007669"/>
    <property type="project" value="InterPro"/>
</dbReference>